<evidence type="ECO:0000259" key="1">
    <source>
        <dbReference type="Pfam" id="PF16035"/>
    </source>
</evidence>
<dbReference type="InterPro" id="IPR016087">
    <property type="entry name" value="Chalcone_isomerase"/>
</dbReference>
<dbReference type="InterPro" id="IPR016088">
    <property type="entry name" value="Chalcone_isomerase_3-sand"/>
</dbReference>
<feature type="domain" description="Chalcone isomerase" evidence="1">
    <location>
        <begin position="6"/>
        <end position="54"/>
    </location>
</feature>
<dbReference type="RefSeq" id="XP_051447201.1">
    <property type="nucleotide sequence ID" value="XM_051586812.1"/>
</dbReference>
<gene>
    <name evidence="2" type="ORF">K450DRAFT_227872</name>
</gene>
<reference evidence="2" key="1">
    <citation type="submission" date="2021-06" db="EMBL/GenBank/DDBJ databases">
        <authorList>
            <consortium name="DOE Joint Genome Institute"/>
            <person name="Mondo S.J."/>
            <person name="Amses K.R."/>
            <person name="Simmons D.R."/>
            <person name="Longcore J.E."/>
            <person name="Seto K."/>
            <person name="Alves G.H."/>
            <person name="Bonds A.E."/>
            <person name="Quandt C.A."/>
            <person name="Davis W.J."/>
            <person name="Chang Y."/>
            <person name="Letcher P.M."/>
            <person name="Powell M.J."/>
            <person name="Kuo A."/>
            <person name="Labutti K."/>
            <person name="Pangilinan J."/>
            <person name="Andreopoulos W."/>
            <person name="Tritt A."/>
            <person name="Riley R."/>
            <person name="Hundley H."/>
            <person name="Johnson J."/>
            <person name="Lipzen A."/>
            <person name="Barry K."/>
            <person name="Berbee M.L."/>
            <person name="Buchler N.E."/>
            <person name="Grigoriev I.V."/>
            <person name="Spatafora J.W."/>
            <person name="Stajich J.E."/>
            <person name="James T.Y."/>
        </authorList>
    </citation>
    <scope>NUCLEOTIDE SEQUENCE</scope>
    <source>
        <strain evidence="2">AG</strain>
    </source>
</reference>
<dbReference type="Proteomes" id="UP001206595">
    <property type="component" value="Unassembled WGS sequence"/>
</dbReference>
<accession>A0AAD5HFA7</accession>
<proteinExistence type="predicted"/>
<comment type="caution">
    <text evidence="2">The sequence shown here is derived from an EMBL/GenBank/DDBJ whole genome shotgun (WGS) entry which is preliminary data.</text>
</comment>
<dbReference type="AlphaFoldDB" id="A0AAD5HFA7"/>
<name>A0AAD5HFA7_UMBRA</name>
<protein>
    <recommendedName>
        <fullName evidence="1">Chalcone isomerase domain-containing protein</fullName>
    </recommendedName>
</protein>
<dbReference type="Pfam" id="PF16035">
    <property type="entry name" value="Chalcone_2"/>
    <property type="match status" value="1"/>
</dbReference>
<dbReference type="GeneID" id="75912160"/>
<evidence type="ECO:0000313" key="3">
    <source>
        <dbReference type="Proteomes" id="UP001206595"/>
    </source>
</evidence>
<dbReference type="EMBL" id="MU620901">
    <property type="protein sequence ID" value="KAI8582197.1"/>
    <property type="molecule type" value="Genomic_DNA"/>
</dbReference>
<sequence length="67" mass="7656">MREQAKDLSEDDERRILEAIQDFKAKFPKTKVNKGDEFIFTRTAKGGLQIEFQASCYRLSLQSLAGS</sequence>
<keyword evidence="3" id="KW-1185">Reference proteome</keyword>
<dbReference type="Gene3D" id="3.50.70.10">
    <property type="match status" value="1"/>
</dbReference>
<evidence type="ECO:0000313" key="2">
    <source>
        <dbReference type="EMBL" id="KAI8582197.1"/>
    </source>
</evidence>
<reference evidence="2" key="2">
    <citation type="journal article" date="2022" name="Proc. Natl. Acad. Sci. U.S.A.">
        <title>Diploid-dominant life cycles characterize the early evolution of Fungi.</title>
        <authorList>
            <person name="Amses K.R."/>
            <person name="Simmons D.R."/>
            <person name="Longcore J.E."/>
            <person name="Mondo S.J."/>
            <person name="Seto K."/>
            <person name="Jeronimo G.H."/>
            <person name="Bonds A.E."/>
            <person name="Quandt C.A."/>
            <person name="Davis W.J."/>
            <person name="Chang Y."/>
            <person name="Federici B.A."/>
            <person name="Kuo A."/>
            <person name="LaButti K."/>
            <person name="Pangilinan J."/>
            <person name="Andreopoulos W."/>
            <person name="Tritt A."/>
            <person name="Riley R."/>
            <person name="Hundley H."/>
            <person name="Johnson J."/>
            <person name="Lipzen A."/>
            <person name="Barry K."/>
            <person name="Lang B.F."/>
            <person name="Cuomo C.A."/>
            <person name="Buchler N.E."/>
            <person name="Grigoriev I.V."/>
            <person name="Spatafora J.W."/>
            <person name="Stajich J.E."/>
            <person name="James T.Y."/>
        </authorList>
    </citation>
    <scope>NUCLEOTIDE SEQUENCE</scope>
    <source>
        <strain evidence="2">AG</strain>
    </source>
</reference>
<organism evidence="2 3">
    <name type="scientific">Umbelopsis ramanniana AG</name>
    <dbReference type="NCBI Taxonomy" id="1314678"/>
    <lineage>
        <taxon>Eukaryota</taxon>
        <taxon>Fungi</taxon>
        <taxon>Fungi incertae sedis</taxon>
        <taxon>Mucoromycota</taxon>
        <taxon>Mucoromycotina</taxon>
        <taxon>Umbelopsidomycetes</taxon>
        <taxon>Umbelopsidales</taxon>
        <taxon>Umbelopsidaceae</taxon>
        <taxon>Umbelopsis</taxon>
    </lineage>
</organism>